<keyword evidence="4 8" id="KW-0479">Metal-binding</keyword>
<feature type="transmembrane region" description="Helical" evidence="9">
    <location>
        <begin position="20"/>
        <end position="39"/>
    </location>
</feature>
<protein>
    <submittedName>
        <fullName evidence="10">Uncharacterized protein</fullName>
    </submittedName>
</protein>
<dbReference type="Gene3D" id="1.10.630.10">
    <property type="entry name" value="Cytochrome P450"/>
    <property type="match status" value="1"/>
</dbReference>
<dbReference type="RefSeq" id="XP_020058676.1">
    <property type="nucleotide sequence ID" value="XM_020198434.1"/>
</dbReference>
<dbReference type="STRING" id="690307.A0A1L9X1F3"/>
<keyword evidence="5" id="KW-0560">Oxidoreductase</keyword>
<evidence type="ECO:0000256" key="7">
    <source>
        <dbReference type="ARBA" id="ARBA00023033"/>
    </source>
</evidence>
<dbReference type="InterPro" id="IPR002401">
    <property type="entry name" value="Cyt_P450_E_grp-I"/>
</dbReference>
<dbReference type="Pfam" id="PF00067">
    <property type="entry name" value="p450"/>
    <property type="match status" value="1"/>
</dbReference>
<name>A0A1L9X1F3_ASPA1</name>
<keyword evidence="9" id="KW-1133">Transmembrane helix</keyword>
<dbReference type="OrthoDB" id="1470350at2759"/>
<dbReference type="InterPro" id="IPR050121">
    <property type="entry name" value="Cytochrome_P450_monoxygenase"/>
</dbReference>
<dbReference type="VEuPathDB" id="FungiDB:ASPACDRAFT_1886661"/>
<evidence type="ECO:0000256" key="1">
    <source>
        <dbReference type="ARBA" id="ARBA00001971"/>
    </source>
</evidence>
<keyword evidence="9" id="KW-0812">Transmembrane</keyword>
<dbReference type="GO" id="GO:0016705">
    <property type="term" value="F:oxidoreductase activity, acting on paired donors, with incorporation or reduction of molecular oxygen"/>
    <property type="evidence" value="ECO:0007669"/>
    <property type="project" value="InterPro"/>
</dbReference>
<dbReference type="InterPro" id="IPR001128">
    <property type="entry name" value="Cyt_P450"/>
</dbReference>
<sequence>MTLLQTLFLEIYSSRPAQIAVVVACLLVYPLYQIIYNLYFHPLAKHPGPRLWAASRIPFVYNLLAGSLVKRQRELHEQYGPYFRMAPDEISFASEEAWHDIYTWRPGHKRAIRDPIFMKAPDGIADNIITTSNVKFHARVRGLMSHSFTENALREQAPLVQGHADVFIDQLRRLATKEAGGGEACGLVNLTNWLNFFTMDVIGDLAFGEPFGCLAKGEYHDWVRTLFFFLKGMTIAAAPRYWPWLEFVLEKLLPGHIMDGQKRHQQYAFDCINRRLDAQTDRPDFMTPFMKRNPNFESMSRDEILSSFTFIIVGGSETTATSMTGIFNHLCKPANKPILDRLTREIREAYETEQQITLEKINAVQLPYLDAVIQEGLRMANPVPAGLPRMVPPGGDEYAGVDLPAGTRIGVRTFSVNRSTKYFCNPGTFVPERWLSESEGRPAEYAHDRLSASKPFSVGFHVCLGRPLAWLEMRLILTRTLWAFDLREEPSKAVWFDDFPTMMMVEKQPLMLWIKPRVDLVK</sequence>
<keyword evidence="11" id="KW-1185">Reference proteome</keyword>
<dbReference type="InterPro" id="IPR036396">
    <property type="entry name" value="Cyt_P450_sf"/>
</dbReference>
<evidence type="ECO:0000256" key="8">
    <source>
        <dbReference type="PIRSR" id="PIRSR602401-1"/>
    </source>
</evidence>
<gene>
    <name evidence="10" type="ORF">ASPACDRAFT_1886661</name>
</gene>
<dbReference type="GO" id="GO:0005506">
    <property type="term" value="F:iron ion binding"/>
    <property type="evidence" value="ECO:0007669"/>
    <property type="project" value="InterPro"/>
</dbReference>
<dbReference type="GO" id="GO:0020037">
    <property type="term" value="F:heme binding"/>
    <property type="evidence" value="ECO:0007669"/>
    <property type="project" value="InterPro"/>
</dbReference>
<dbReference type="PRINTS" id="PR00385">
    <property type="entry name" value="P450"/>
</dbReference>
<evidence type="ECO:0000313" key="11">
    <source>
        <dbReference type="Proteomes" id="UP000184546"/>
    </source>
</evidence>
<keyword evidence="6 8" id="KW-0408">Iron</keyword>
<organism evidence="10 11">
    <name type="scientific">Aspergillus aculeatus (strain ATCC 16872 / CBS 172.66 / WB 5094)</name>
    <dbReference type="NCBI Taxonomy" id="690307"/>
    <lineage>
        <taxon>Eukaryota</taxon>
        <taxon>Fungi</taxon>
        <taxon>Dikarya</taxon>
        <taxon>Ascomycota</taxon>
        <taxon>Pezizomycotina</taxon>
        <taxon>Eurotiomycetes</taxon>
        <taxon>Eurotiomycetidae</taxon>
        <taxon>Eurotiales</taxon>
        <taxon>Aspergillaceae</taxon>
        <taxon>Aspergillus</taxon>
        <taxon>Aspergillus subgen. Circumdati</taxon>
    </lineage>
</organism>
<evidence type="ECO:0000313" key="10">
    <source>
        <dbReference type="EMBL" id="OJK02337.1"/>
    </source>
</evidence>
<dbReference type="OMA" id="VWAFDIS"/>
<evidence type="ECO:0000256" key="9">
    <source>
        <dbReference type="SAM" id="Phobius"/>
    </source>
</evidence>
<dbReference type="Proteomes" id="UP000184546">
    <property type="component" value="Unassembled WGS sequence"/>
</dbReference>
<keyword evidence="9" id="KW-0472">Membrane</keyword>
<evidence type="ECO:0000256" key="4">
    <source>
        <dbReference type="ARBA" id="ARBA00022723"/>
    </source>
</evidence>
<dbReference type="AlphaFoldDB" id="A0A1L9X1F3"/>
<dbReference type="CDD" id="cd11058">
    <property type="entry name" value="CYP60B-like"/>
    <property type="match status" value="1"/>
</dbReference>
<evidence type="ECO:0000256" key="6">
    <source>
        <dbReference type="ARBA" id="ARBA00023004"/>
    </source>
</evidence>
<feature type="binding site" description="axial binding residue" evidence="8">
    <location>
        <position position="463"/>
    </location>
    <ligand>
        <name>heme</name>
        <dbReference type="ChEBI" id="CHEBI:30413"/>
    </ligand>
    <ligandPart>
        <name>Fe</name>
        <dbReference type="ChEBI" id="CHEBI:18248"/>
    </ligandPart>
</feature>
<comment type="cofactor">
    <cofactor evidence="1 8">
        <name>heme</name>
        <dbReference type="ChEBI" id="CHEBI:30413"/>
    </cofactor>
</comment>
<dbReference type="PRINTS" id="PR00463">
    <property type="entry name" value="EP450I"/>
</dbReference>
<evidence type="ECO:0000256" key="3">
    <source>
        <dbReference type="ARBA" id="ARBA00022617"/>
    </source>
</evidence>
<dbReference type="PANTHER" id="PTHR24305:SF210">
    <property type="entry name" value="CYTOCHROME P450 MONOOXYGENASE ASQL-RELATED"/>
    <property type="match status" value="1"/>
</dbReference>
<dbReference type="EMBL" id="KV878973">
    <property type="protein sequence ID" value="OJK02337.1"/>
    <property type="molecule type" value="Genomic_DNA"/>
</dbReference>
<proteinExistence type="inferred from homology"/>
<dbReference type="PANTHER" id="PTHR24305">
    <property type="entry name" value="CYTOCHROME P450"/>
    <property type="match status" value="1"/>
</dbReference>
<accession>A0A1L9X1F3</accession>
<comment type="similarity">
    <text evidence="2">Belongs to the cytochrome P450 family.</text>
</comment>
<reference evidence="11" key="1">
    <citation type="journal article" date="2017" name="Genome Biol.">
        <title>Comparative genomics reveals high biological diversity and specific adaptations in the industrially and medically important fungal genus Aspergillus.</title>
        <authorList>
            <person name="de Vries R.P."/>
            <person name="Riley R."/>
            <person name="Wiebenga A."/>
            <person name="Aguilar-Osorio G."/>
            <person name="Amillis S."/>
            <person name="Uchima C.A."/>
            <person name="Anderluh G."/>
            <person name="Asadollahi M."/>
            <person name="Askin M."/>
            <person name="Barry K."/>
            <person name="Battaglia E."/>
            <person name="Bayram O."/>
            <person name="Benocci T."/>
            <person name="Braus-Stromeyer S.A."/>
            <person name="Caldana C."/>
            <person name="Canovas D."/>
            <person name="Cerqueira G.C."/>
            <person name="Chen F."/>
            <person name="Chen W."/>
            <person name="Choi C."/>
            <person name="Clum A."/>
            <person name="Dos Santos R.A."/>
            <person name="Damasio A.R."/>
            <person name="Diallinas G."/>
            <person name="Emri T."/>
            <person name="Fekete E."/>
            <person name="Flipphi M."/>
            <person name="Freyberg S."/>
            <person name="Gallo A."/>
            <person name="Gournas C."/>
            <person name="Habgood R."/>
            <person name="Hainaut M."/>
            <person name="Harispe M.L."/>
            <person name="Henrissat B."/>
            <person name="Hilden K.S."/>
            <person name="Hope R."/>
            <person name="Hossain A."/>
            <person name="Karabika E."/>
            <person name="Karaffa L."/>
            <person name="Karanyi Z."/>
            <person name="Krasevec N."/>
            <person name="Kuo A."/>
            <person name="Kusch H."/>
            <person name="LaButti K."/>
            <person name="Lagendijk E.L."/>
            <person name="Lapidus A."/>
            <person name="Levasseur A."/>
            <person name="Lindquist E."/>
            <person name="Lipzen A."/>
            <person name="Logrieco A.F."/>
            <person name="MacCabe A."/>
            <person name="Maekelae M.R."/>
            <person name="Malavazi I."/>
            <person name="Melin P."/>
            <person name="Meyer V."/>
            <person name="Mielnichuk N."/>
            <person name="Miskei M."/>
            <person name="Molnar A.P."/>
            <person name="Mule G."/>
            <person name="Ngan C.Y."/>
            <person name="Orejas M."/>
            <person name="Orosz E."/>
            <person name="Ouedraogo J.P."/>
            <person name="Overkamp K.M."/>
            <person name="Park H.-S."/>
            <person name="Perrone G."/>
            <person name="Piumi F."/>
            <person name="Punt P.J."/>
            <person name="Ram A.F."/>
            <person name="Ramon A."/>
            <person name="Rauscher S."/>
            <person name="Record E."/>
            <person name="Riano-Pachon D.M."/>
            <person name="Robert V."/>
            <person name="Roehrig J."/>
            <person name="Ruller R."/>
            <person name="Salamov A."/>
            <person name="Salih N.S."/>
            <person name="Samson R.A."/>
            <person name="Sandor E."/>
            <person name="Sanguinetti M."/>
            <person name="Schuetze T."/>
            <person name="Sepcic K."/>
            <person name="Shelest E."/>
            <person name="Sherlock G."/>
            <person name="Sophianopoulou V."/>
            <person name="Squina F.M."/>
            <person name="Sun H."/>
            <person name="Susca A."/>
            <person name="Todd R.B."/>
            <person name="Tsang A."/>
            <person name="Unkles S.E."/>
            <person name="van de Wiele N."/>
            <person name="van Rossen-Uffink D."/>
            <person name="Oliveira J.V."/>
            <person name="Vesth T.C."/>
            <person name="Visser J."/>
            <person name="Yu J.-H."/>
            <person name="Zhou M."/>
            <person name="Andersen M.R."/>
            <person name="Archer D.B."/>
            <person name="Baker S.E."/>
            <person name="Benoit I."/>
            <person name="Brakhage A.A."/>
            <person name="Braus G.H."/>
            <person name="Fischer R."/>
            <person name="Frisvad J.C."/>
            <person name="Goldman G.H."/>
            <person name="Houbraken J."/>
            <person name="Oakley B."/>
            <person name="Pocsi I."/>
            <person name="Scazzocchio C."/>
            <person name="Seiboth B."/>
            <person name="vanKuyk P.A."/>
            <person name="Wortman J."/>
            <person name="Dyer P.S."/>
            <person name="Grigoriev I.V."/>
        </authorList>
    </citation>
    <scope>NUCLEOTIDE SEQUENCE [LARGE SCALE GENOMIC DNA]</scope>
    <source>
        <strain evidence="11">ATCC 16872 / CBS 172.66 / WB 5094</strain>
    </source>
</reference>
<dbReference type="GeneID" id="30972248"/>
<dbReference type="SUPFAM" id="SSF48264">
    <property type="entry name" value="Cytochrome P450"/>
    <property type="match status" value="1"/>
</dbReference>
<keyword evidence="7" id="KW-0503">Monooxygenase</keyword>
<evidence type="ECO:0000256" key="2">
    <source>
        <dbReference type="ARBA" id="ARBA00010617"/>
    </source>
</evidence>
<dbReference type="GO" id="GO:0004497">
    <property type="term" value="F:monooxygenase activity"/>
    <property type="evidence" value="ECO:0007669"/>
    <property type="project" value="UniProtKB-KW"/>
</dbReference>
<evidence type="ECO:0000256" key="5">
    <source>
        <dbReference type="ARBA" id="ARBA00023002"/>
    </source>
</evidence>
<keyword evidence="3 8" id="KW-0349">Heme</keyword>